<evidence type="ECO:0000313" key="10">
    <source>
        <dbReference type="Proteomes" id="UP000054422"/>
    </source>
</evidence>
<dbReference type="InterPro" id="IPR010930">
    <property type="entry name" value="Flg_bb/hook_C_dom"/>
</dbReference>
<dbReference type="Pfam" id="PF22692">
    <property type="entry name" value="LlgE_F_G_D1"/>
    <property type="match status" value="1"/>
</dbReference>
<comment type="subcellular location">
    <subcellularLocation>
        <location evidence="1 6">Bacterial flagellum basal body</location>
    </subcellularLocation>
</comment>
<dbReference type="SUPFAM" id="SSF117143">
    <property type="entry name" value="Flagellar hook protein flgE"/>
    <property type="match status" value="1"/>
</dbReference>
<comment type="similarity">
    <text evidence="2 6">Belongs to the flagella basal body rod proteins family.</text>
</comment>
<dbReference type="Proteomes" id="UP000054422">
    <property type="component" value="Unassembled WGS sequence"/>
</dbReference>
<dbReference type="PANTHER" id="PTHR30435:SF18">
    <property type="entry name" value="FLAGELLAR BASAL-BODY ROD PROTEIN FLGF"/>
    <property type="match status" value="1"/>
</dbReference>
<comment type="subunit">
    <text evidence="4 6">The basal body constitutes a major portion of the flagellar organelle and consists of five rings (E,L,P,S, and M) mounted on a central rod. The rod consists of about 26 subunits of FlgG in the distal portion, and FlgB, FlgC and FlgF are thought to build up the proximal portion of the rod with about 6 subunits each.</text>
</comment>
<dbReference type="RefSeq" id="WP_052117558.1">
    <property type="nucleotide sequence ID" value="NZ_JNCF01000011.1"/>
</dbReference>
<evidence type="ECO:0000259" key="7">
    <source>
        <dbReference type="Pfam" id="PF06429"/>
    </source>
</evidence>
<dbReference type="AlphaFoldDB" id="A0A0A2SW63"/>
<evidence type="ECO:0000256" key="5">
    <source>
        <dbReference type="ARBA" id="ARBA00040228"/>
    </source>
</evidence>
<dbReference type="InterPro" id="IPR020013">
    <property type="entry name" value="Flagellar_FlgE/F/G"/>
</dbReference>
<dbReference type="PANTHER" id="PTHR30435">
    <property type="entry name" value="FLAGELLAR PROTEIN"/>
    <property type="match status" value="1"/>
</dbReference>
<dbReference type="InterPro" id="IPR037925">
    <property type="entry name" value="FlgE/F/G-like"/>
</dbReference>
<evidence type="ECO:0000256" key="4">
    <source>
        <dbReference type="ARBA" id="ARBA00038560"/>
    </source>
</evidence>
<dbReference type="PROSITE" id="PS00588">
    <property type="entry name" value="FLAGELLA_BB_ROD"/>
    <property type="match status" value="1"/>
</dbReference>
<evidence type="ECO:0000256" key="6">
    <source>
        <dbReference type="RuleBase" id="RU362116"/>
    </source>
</evidence>
<evidence type="ECO:0000313" key="9">
    <source>
        <dbReference type="EMBL" id="KGP63694.1"/>
    </source>
</evidence>
<dbReference type="STRING" id="1498499.EP47_04850"/>
<dbReference type="InterPro" id="IPR019776">
    <property type="entry name" value="Flagellar_basal_body_rod_CS"/>
</dbReference>
<accession>A0A0A2SW63</accession>
<evidence type="ECO:0000256" key="3">
    <source>
        <dbReference type="ARBA" id="ARBA00023143"/>
    </source>
</evidence>
<dbReference type="NCBIfam" id="TIGR03506">
    <property type="entry name" value="FlgEFG_subfam"/>
    <property type="match status" value="1"/>
</dbReference>
<evidence type="ECO:0000256" key="2">
    <source>
        <dbReference type="ARBA" id="ARBA00009677"/>
    </source>
</evidence>
<keyword evidence="3 6" id="KW-0975">Bacterial flagellum</keyword>
<comment type="caution">
    <text evidence="9">The sequence shown here is derived from an EMBL/GenBank/DDBJ whole genome shotgun (WGS) entry which is preliminary data.</text>
</comment>
<dbReference type="NCBIfam" id="NF009280">
    <property type="entry name" value="PRK12640.1"/>
    <property type="match status" value="1"/>
</dbReference>
<protein>
    <recommendedName>
        <fullName evidence="5 6">Flagellar basal-body rod protein FlgF</fullName>
    </recommendedName>
</protein>
<organism evidence="9 10">
    <name type="scientific">Legionella norrlandica</name>
    <dbReference type="NCBI Taxonomy" id="1498499"/>
    <lineage>
        <taxon>Bacteria</taxon>
        <taxon>Pseudomonadati</taxon>
        <taxon>Pseudomonadota</taxon>
        <taxon>Gammaproteobacteria</taxon>
        <taxon>Legionellales</taxon>
        <taxon>Legionellaceae</taxon>
        <taxon>Legionella</taxon>
    </lineage>
</organism>
<dbReference type="EMBL" id="JNCF01000011">
    <property type="protein sequence ID" value="KGP63694.1"/>
    <property type="molecule type" value="Genomic_DNA"/>
</dbReference>
<dbReference type="OrthoDB" id="9804559at2"/>
<dbReference type="GO" id="GO:0030694">
    <property type="term" value="C:bacterial-type flagellum basal body, rod"/>
    <property type="evidence" value="ECO:0007669"/>
    <property type="project" value="UniProtKB-UniRule"/>
</dbReference>
<keyword evidence="10" id="KW-1185">Reference proteome</keyword>
<gene>
    <name evidence="9" type="ORF">EP47_04850</name>
</gene>
<reference evidence="9 10" key="1">
    <citation type="submission" date="2014-05" db="EMBL/GenBank/DDBJ databases">
        <authorList>
            <person name="Rizzardi K."/>
            <person name="Winiecka-Krusnell J."/>
            <person name="Ramliden M."/>
            <person name="Alm E."/>
            <person name="Andersson S."/>
            <person name="Byfors S."/>
        </authorList>
    </citation>
    <scope>NUCLEOTIDE SEQUENCE [LARGE SCALE GENOMIC DNA]</scope>
    <source>
        <strain evidence="9 10">LEGN</strain>
    </source>
</reference>
<evidence type="ECO:0000259" key="8">
    <source>
        <dbReference type="Pfam" id="PF22692"/>
    </source>
</evidence>
<feature type="domain" description="Flagellar hook protein FlgE/F/G-like D1" evidence="8">
    <location>
        <begin position="81"/>
        <end position="147"/>
    </location>
</feature>
<feature type="domain" description="Flagellar basal-body/hook protein C-terminal" evidence="7">
    <location>
        <begin position="201"/>
        <end position="243"/>
    </location>
</feature>
<evidence type="ECO:0000256" key="1">
    <source>
        <dbReference type="ARBA" id="ARBA00004117"/>
    </source>
</evidence>
<dbReference type="InterPro" id="IPR053967">
    <property type="entry name" value="LlgE_F_G-like_D1"/>
</dbReference>
<dbReference type="Pfam" id="PF06429">
    <property type="entry name" value="Flg_bbr_C"/>
    <property type="match status" value="1"/>
</dbReference>
<dbReference type="GO" id="GO:0071978">
    <property type="term" value="P:bacterial-type flagellum-dependent swarming motility"/>
    <property type="evidence" value="ECO:0007669"/>
    <property type="project" value="TreeGrafter"/>
</dbReference>
<proteinExistence type="inferred from homology"/>
<sequence>MLEHSLYVNANGGKQIVTNMQVIANNLANISTTAFRADYKNVVNTDSIKNEDRKRVIQNNLIYTDPKPGAINYTGRNLDIAIDGINGYLAVQTQSGQLGYTRAGSLDITSQGLLVTSKGDIVLGTTGVITVPPSSKVTIDKNGVVYAQLPGEPATTLSEVGKINLVEAEPANMKKGNDGLFYPNGNFLPTPAVNIKLIPESLEGSNVDPIRCLTELIESSRQFDIHTKLMREASENATKSNQLLNITT</sequence>
<name>A0A0A2SW63_9GAMM</name>